<dbReference type="GO" id="GO:0006979">
    <property type="term" value="P:response to oxidative stress"/>
    <property type="evidence" value="ECO:0007669"/>
    <property type="project" value="InterPro"/>
</dbReference>
<evidence type="ECO:0000256" key="1">
    <source>
        <dbReference type="ARBA" id="ARBA00001971"/>
    </source>
</evidence>
<keyword evidence="4" id="KW-0575">Peroxidase</keyword>
<dbReference type="GO" id="GO:0046872">
    <property type="term" value="F:metal ion binding"/>
    <property type="evidence" value="ECO:0007669"/>
    <property type="project" value="UniProtKB-KW"/>
</dbReference>
<dbReference type="InterPro" id="IPR024712">
    <property type="entry name" value="Catalase_clade2"/>
</dbReference>
<comment type="cofactor">
    <cofactor evidence="1">
        <name>heme</name>
        <dbReference type="ChEBI" id="CHEBI:30413"/>
    </cofactor>
</comment>
<feature type="domain" description="Catalase immune-responsive" evidence="10">
    <location>
        <begin position="93"/>
        <end position="150"/>
    </location>
</feature>
<proteinExistence type="inferred from homology"/>
<evidence type="ECO:0000256" key="6">
    <source>
        <dbReference type="ARBA" id="ARBA00022723"/>
    </source>
</evidence>
<gene>
    <name evidence="12" type="ORF">JMJ35_007035</name>
</gene>
<dbReference type="InterPro" id="IPR010582">
    <property type="entry name" value="Catalase_immune_responsive"/>
</dbReference>
<dbReference type="GO" id="GO:0042744">
    <property type="term" value="P:hydrogen peroxide catabolic process"/>
    <property type="evidence" value="ECO:0007669"/>
    <property type="project" value="UniProtKB-KW"/>
</dbReference>
<comment type="similarity">
    <text evidence="2">Belongs to the catalase family.</text>
</comment>
<dbReference type="Gene3D" id="2.40.180.10">
    <property type="entry name" value="Catalase core domain"/>
    <property type="match status" value="1"/>
</dbReference>
<dbReference type="Gene3D" id="3.40.50.880">
    <property type="match status" value="1"/>
</dbReference>
<evidence type="ECO:0000313" key="13">
    <source>
        <dbReference type="Proteomes" id="UP001166286"/>
    </source>
</evidence>
<evidence type="ECO:0000256" key="8">
    <source>
        <dbReference type="ARBA" id="ARBA00023004"/>
    </source>
</evidence>
<evidence type="ECO:0000256" key="3">
    <source>
        <dbReference type="ARBA" id="ARBA00012314"/>
    </source>
</evidence>
<organism evidence="12 13">
    <name type="scientific">Cladonia borealis</name>
    <dbReference type="NCBI Taxonomy" id="184061"/>
    <lineage>
        <taxon>Eukaryota</taxon>
        <taxon>Fungi</taxon>
        <taxon>Dikarya</taxon>
        <taxon>Ascomycota</taxon>
        <taxon>Pezizomycotina</taxon>
        <taxon>Lecanoromycetes</taxon>
        <taxon>OSLEUM clade</taxon>
        <taxon>Lecanoromycetidae</taxon>
        <taxon>Lecanorales</taxon>
        <taxon>Lecanorineae</taxon>
        <taxon>Cladoniaceae</taxon>
        <taxon>Cladonia</taxon>
    </lineage>
</organism>
<dbReference type="Proteomes" id="UP001166286">
    <property type="component" value="Unassembled WGS sequence"/>
</dbReference>
<dbReference type="EMBL" id="JAFEKC020000015">
    <property type="protein sequence ID" value="KAK0510603.1"/>
    <property type="molecule type" value="Genomic_DNA"/>
</dbReference>
<keyword evidence="5" id="KW-0349">Heme</keyword>
<keyword evidence="7" id="KW-0560">Oxidoreductase</keyword>
<evidence type="ECO:0000256" key="7">
    <source>
        <dbReference type="ARBA" id="ARBA00023002"/>
    </source>
</evidence>
<dbReference type="SUPFAM" id="SSF56634">
    <property type="entry name" value="Heme-dependent catalase-like"/>
    <property type="match status" value="1"/>
</dbReference>
<accession>A0AA39QWQ7</accession>
<evidence type="ECO:0000256" key="9">
    <source>
        <dbReference type="ARBA" id="ARBA00023324"/>
    </source>
</evidence>
<dbReference type="InterPro" id="IPR029062">
    <property type="entry name" value="Class_I_gatase-like"/>
</dbReference>
<dbReference type="GO" id="GO:0020037">
    <property type="term" value="F:heme binding"/>
    <property type="evidence" value="ECO:0007669"/>
    <property type="project" value="InterPro"/>
</dbReference>
<sequence length="297" mass="31475">MSYNNTANHRHNSPQGYLLPINKAVVPVNNNYRDDYMQPLLFEGASTSSPDDIGGVIGASLNNSTNGTLSYTCIPPEFVNGAIGRYPNLHSSFGQERTFWSTLAKYAQQHTVDAYCFELGRVSDPAVQQRYIDSILNNVDNCLVRRVAMGIGATLPAVGNGPSRSTNASATVPYFYRLTSSLEPNESNAGLIIGILADDASYEVVSTHIGPLATGVYSNQSSITTSNIFSDAIIVGGVVPDASNSSVNASSIPLALFEVEQFVQEACGHGKAIAALGTSVQTLQAVGINFNAGLRSS</sequence>
<keyword evidence="6" id="KW-0479">Metal-binding</keyword>
<dbReference type="GO" id="GO:0004096">
    <property type="term" value="F:catalase activity"/>
    <property type="evidence" value="ECO:0007669"/>
    <property type="project" value="UniProtKB-EC"/>
</dbReference>
<evidence type="ECO:0000313" key="12">
    <source>
        <dbReference type="EMBL" id="KAK0510603.1"/>
    </source>
</evidence>
<dbReference type="InterPro" id="IPR041399">
    <property type="entry name" value="Catalase_large_C"/>
</dbReference>
<evidence type="ECO:0000259" key="11">
    <source>
        <dbReference type="Pfam" id="PF18011"/>
    </source>
</evidence>
<evidence type="ECO:0000256" key="5">
    <source>
        <dbReference type="ARBA" id="ARBA00022617"/>
    </source>
</evidence>
<evidence type="ECO:0000256" key="4">
    <source>
        <dbReference type="ARBA" id="ARBA00022559"/>
    </source>
</evidence>
<name>A0AA39QWQ7_9LECA</name>
<dbReference type="PANTHER" id="PTHR42821">
    <property type="entry name" value="CATALASE"/>
    <property type="match status" value="1"/>
</dbReference>
<dbReference type="PANTHER" id="PTHR42821:SF1">
    <property type="entry name" value="CATALASE-B"/>
    <property type="match status" value="1"/>
</dbReference>
<keyword evidence="9" id="KW-0376">Hydrogen peroxide</keyword>
<dbReference type="InterPro" id="IPR020835">
    <property type="entry name" value="Catalase_sf"/>
</dbReference>
<protein>
    <recommendedName>
        <fullName evidence="3">catalase</fullName>
        <ecNumber evidence="3">1.11.1.6</ecNumber>
    </recommendedName>
</protein>
<dbReference type="GO" id="GO:0005829">
    <property type="term" value="C:cytosol"/>
    <property type="evidence" value="ECO:0007669"/>
    <property type="project" value="TreeGrafter"/>
</dbReference>
<evidence type="ECO:0000256" key="2">
    <source>
        <dbReference type="ARBA" id="ARBA00005329"/>
    </source>
</evidence>
<evidence type="ECO:0000259" key="10">
    <source>
        <dbReference type="Pfam" id="PF06628"/>
    </source>
</evidence>
<dbReference type="Pfam" id="PF18011">
    <property type="entry name" value="Catalase_C"/>
    <property type="match status" value="1"/>
</dbReference>
<feature type="domain" description="Large catalase C-terminal" evidence="11">
    <location>
        <begin position="197"/>
        <end position="290"/>
    </location>
</feature>
<reference evidence="12" key="1">
    <citation type="submission" date="2023-03" db="EMBL/GenBank/DDBJ databases">
        <title>Complete genome of Cladonia borealis.</title>
        <authorList>
            <person name="Park H."/>
        </authorList>
    </citation>
    <scope>NUCLEOTIDE SEQUENCE</scope>
    <source>
        <strain evidence="12">ANT050790</strain>
    </source>
</reference>
<dbReference type="Pfam" id="PF06628">
    <property type="entry name" value="Catalase-rel"/>
    <property type="match status" value="1"/>
</dbReference>
<keyword evidence="13" id="KW-1185">Reference proteome</keyword>
<comment type="caution">
    <text evidence="12">The sequence shown here is derived from an EMBL/GenBank/DDBJ whole genome shotgun (WGS) entry which is preliminary data.</text>
</comment>
<keyword evidence="8" id="KW-0408">Iron</keyword>
<dbReference type="AlphaFoldDB" id="A0AA39QWQ7"/>
<dbReference type="EC" id="1.11.1.6" evidence="3"/>